<dbReference type="Proteomes" id="UP001155901">
    <property type="component" value="Unassembled WGS sequence"/>
</dbReference>
<dbReference type="EMBL" id="JAHTGR010000005">
    <property type="protein sequence ID" value="MBV6321494.1"/>
    <property type="molecule type" value="Genomic_DNA"/>
</dbReference>
<sequence length="180" mass="19336">MNIIGWIREGDMAACGGKVAEGLDTCTSRGVPYTFQGARMACRNNCLIAEGFSRATLANGRSRVIHGMKSSGGCPIYSTLNDIDGVGNESGKAIPLGFIQCHGGQWAGNTAGVSSSFRQKYDEQFLLLDGDGCPLASTYYTAKLASGEFLHGETDEEGKTQRFYTPSVHHIEIYLGHLDD</sequence>
<reference evidence="1" key="1">
    <citation type="submission" date="2021-07" db="EMBL/GenBank/DDBJ databases">
        <title>Characterization of violacein-producing bacteria and related species.</title>
        <authorList>
            <person name="Wilson H.S."/>
            <person name="De Leon M.E."/>
        </authorList>
    </citation>
    <scope>NUCLEOTIDE SEQUENCE</scope>
    <source>
        <strain evidence="1">HSC-15S17</strain>
    </source>
</reference>
<dbReference type="EMBL" id="JALJZU010000003">
    <property type="protein sequence ID" value="MCP2008249.1"/>
    <property type="molecule type" value="Genomic_DNA"/>
</dbReference>
<evidence type="ECO:0000313" key="1">
    <source>
        <dbReference type="EMBL" id="MBV6321494.1"/>
    </source>
</evidence>
<comment type="caution">
    <text evidence="1">The sequence shown here is derived from an EMBL/GenBank/DDBJ whole genome shotgun (WGS) entry which is preliminary data.</text>
</comment>
<dbReference type="RefSeq" id="WP_217942236.1">
    <property type="nucleotide sequence ID" value="NZ_JAHTGR010000005.1"/>
</dbReference>
<organism evidence="1 3">
    <name type="scientific">Duganella violaceipulchra</name>
    <dbReference type="NCBI Taxonomy" id="2849652"/>
    <lineage>
        <taxon>Bacteria</taxon>
        <taxon>Pseudomonadati</taxon>
        <taxon>Pseudomonadota</taxon>
        <taxon>Betaproteobacteria</taxon>
        <taxon>Burkholderiales</taxon>
        <taxon>Oxalobacteraceae</taxon>
        <taxon>Telluria group</taxon>
        <taxon>Duganella</taxon>
    </lineage>
</organism>
<gene>
    <name evidence="1" type="ORF">KVP70_11150</name>
    <name evidence="2" type="ORF">L1274_001949</name>
</gene>
<reference evidence="2" key="2">
    <citation type="submission" date="2022-03" db="EMBL/GenBank/DDBJ databases">
        <title>Genome Encyclopedia of Bacteria and Archaea VI: Functional Genomics of Type Strains.</title>
        <authorList>
            <person name="Whitman W."/>
        </authorList>
    </citation>
    <scope>NUCLEOTIDE SEQUENCE</scope>
    <source>
        <strain evidence="2">HSC-15S17</strain>
    </source>
</reference>
<dbReference type="InterPro" id="IPR008727">
    <property type="entry name" value="PAAR_motif"/>
</dbReference>
<protein>
    <submittedName>
        <fullName evidence="1">PAAR domain-containing protein</fullName>
    </submittedName>
    <submittedName>
        <fullName evidence="2">Zn-binding protein involved in type VI secretion</fullName>
    </submittedName>
</protein>
<keyword evidence="4" id="KW-1185">Reference proteome</keyword>
<dbReference type="AlphaFoldDB" id="A0AA41H6U0"/>
<accession>A0AA41H6U0</accession>
<proteinExistence type="predicted"/>
<dbReference type="Pfam" id="PF05488">
    <property type="entry name" value="PAAR_motif"/>
    <property type="match status" value="1"/>
</dbReference>
<evidence type="ECO:0000313" key="2">
    <source>
        <dbReference type="EMBL" id="MCP2008249.1"/>
    </source>
</evidence>
<evidence type="ECO:0000313" key="4">
    <source>
        <dbReference type="Proteomes" id="UP001162889"/>
    </source>
</evidence>
<name>A0AA41H6U0_9BURK</name>
<evidence type="ECO:0000313" key="3">
    <source>
        <dbReference type="Proteomes" id="UP001155901"/>
    </source>
</evidence>
<dbReference type="Proteomes" id="UP001162889">
    <property type="component" value="Unassembled WGS sequence"/>
</dbReference>